<comment type="caution">
    <text evidence="1">The sequence shown here is derived from an EMBL/GenBank/DDBJ whole genome shotgun (WGS) entry which is preliminary data.</text>
</comment>
<proteinExistence type="predicted"/>
<dbReference type="AlphaFoldDB" id="A0A7J7ZQX3"/>
<sequence>MQVWVWVSVVGVAVWPDDGFPGRWFCTRKGLSSQVRLGSSCWICLYAPPGPCLCPRRPVPTTPPPPRPDKVSFQKPLCFVSSLAQCQRASLKATFSLPSGMWSQAPADRVTGVGDLRGPCGGGQPLPESQANPCLPPYWPERLPLVPMQPPARRG</sequence>
<organism evidence="1 2">
    <name type="scientific">Rhinolophus ferrumequinum</name>
    <name type="common">Greater horseshoe bat</name>
    <dbReference type="NCBI Taxonomy" id="59479"/>
    <lineage>
        <taxon>Eukaryota</taxon>
        <taxon>Metazoa</taxon>
        <taxon>Chordata</taxon>
        <taxon>Craniata</taxon>
        <taxon>Vertebrata</taxon>
        <taxon>Euteleostomi</taxon>
        <taxon>Mammalia</taxon>
        <taxon>Eutheria</taxon>
        <taxon>Laurasiatheria</taxon>
        <taxon>Chiroptera</taxon>
        <taxon>Yinpterochiroptera</taxon>
        <taxon>Rhinolophoidea</taxon>
        <taxon>Rhinolophidae</taxon>
        <taxon>Rhinolophinae</taxon>
        <taxon>Rhinolophus</taxon>
    </lineage>
</organism>
<dbReference type="EMBL" id="JACAGC010000003">
    <property type="protein sequence ID" value="KAF6376445.1"/>
    <property type="molecule type" value="Genomic_DNA"/>
</dbReference>
<evidence type="ECO:0000313" key="2">
    <source>
        <dbReference type="Proteomes" id="UP000585614"/>
    </source>
</evidence>
<accession>A0A7J7ZQX3</accession>
<name>A0A7J7ZQX3_RHIFE</name>
<evidence type="ECO:0000313" key="1">
    <source>
        <dbReference type="EMBL" id="KAF6376445.1"/>
    </source>
</evidence>
<dbReference type="Proteomes" id="UP000585614">
    <property type="component" value="Unassembled WGS sequence"/>
</dbReference>
<gene>
    <name evidence="1" type="ORF">mRhiFer1_009631</name>
</gene>
<reference evidence="1 2" key="1">
    <citation type="journal article" date="2020" name="Nature">
        <title>Six reference-quality genomes reveal evolution of bat adaptations.</title>
        <authorList>
            <person name="Jebb D."/>
            <person name="Huang Z."/>
            <person name="Pippel M."/>
            <person name="Hughes G.M."/>
            <person name="Lavrichenko K."/>
            <person name="Devanna P."/>
            <person name="Winkler S."/>
            <person name="Jermiin L.S."/>
            <person name="Skirmuntt E.C."/>
            <person name="Katzourakis A."/>
            <person name="Burkitt-Gray L."/>
            <person name="Ray D.A."/>
            <person name="Sullivan K.A.M."/>
            <person name="Roscito J.G."/>
            <person name="Kirilenko B.M."/>
            <person name="Davalos L.M."/>
            <person name="Corthals A.P."/>
            <person name="Power M.L."/>
            <person name="Jones G."/>
            <person name="Ransome R.D."/>
            <person name="Dechmann D.K.N."/>
            <person name="Locatelli A.G."/>
            <person name="Puechmaille S.J."/>
            <person name="Fedrigo O."/>
            <person name="Jarvis E.D."/>
            <person name="Hiller M."/>
            <person name="Vernes S.C."/>
            <person name="Myers E.W."/>
            <person name="Teeling E.C."/>
        </authorList>
    </citation>
    <scope>NUCLEOTIDE SEQUENCE [LARGE SCALE GENOMIC DNA]</scope>
    <source>
        <strain evidence="1">MRhiFer1</strain>
        <tissue evidence="1">Lung</tissue>
    </source>
</reference>
<protein>
    <submittedName>
        <fullName evidence="1">Uncharacterized protein</fullName>
    </submittedName>
</protein>